<accession>A0A2D0L441</accession>
<dbReference type="Proteomes" id="UP000221101">
    <property type="component" value="Unassembled WGS sequence"/>
</dbReference>
<evidence type="ECO:0000256" key="3">
    <source>
        <dbReference type="ARBA" id="ARBA00022692"/>
    </source>
</evidence>
<dbReference type="EMBL" id="NJCX01000025">
    <property type="protein sequence ID" value="PHM70440.1"/>
    <property type="molecule type" value="Genomic_DNA"/>
</dbReference>
<comment type="subcellular location">
    <subcellularLocation>
        <location evidence="1">Cell membrane</location>
        <topology evidence="1">Multi-pass membrane protein</topology>
    </subcellularLocation>
</comment>
<keyword evidence="9" id="KW-1185">Reference proteome</keyword>
<feature type="domain" description="Major facilitator superfamily (MFS) profile" evidence="7">
    <location>
        <begin position="1"/>
        <end position="151"/>
    </location>
</feature>
<keyword evidence="2" id="KW-1003">Cell membrane</keyword>
<comment type="caution">
    <text evidence="8">The sequence shown here is derived from an EMBL/GenBank/DDBJ whole genome shotgun (WGS) entry which is preliminary data.</text>
</comment>
<evidence type="ECO:0000256" key="6">
    <source>
        <dbReference type="SAM" id="Phobius"/>
    </source>
</evidence>
<feature type="transmembrane region" description="Helical" evidence="6">
    <location>
        <begin position="121"/>
        <end position="140"/>
    </location>
</feature>
<reference evidence="8 9" key="1">
    <citation type="journal article" date="2017" name="Nat. Microbiol.">
        <title>Natural product diversity associated with the nematode symbionts Photorhabdus and Xenorhabdus.</title>
        <authorList>
            <person name="Tobias N.J."/>
            <person name="Wolff H."/>
            <person name="Djahanschiri B."/>
            <person name="Grundmann F."/>
            <person name="Kronenwerth M."/>
            <person name="Shi Y.M."/>
            <person name="Simonyi S."/>
            <person name="Grun P."/>
            <person name="Shapiro-Ilan D."/>
            <person name="Pidot S.J."/>
            <person name="Stinear T.P."/>
            <person name="Ebersberger I."/>
            <person name="Bode H.B."/>
        </authorList>
    </citation>
    <scope>NUCLEOTIDE SEQUENCE [LARGE SCALE GENOMIC DNA]</scope>
    <source>
        <strain evidence="8 9">DSM 17907</strain>
    </source>
</reference>
<gene>
    <name evidence="8" type="ORF">Xkoz_03152</name>
</gene>
<evidence type="ECO:0000256" key="5">
    <source>
        <dbReference type="ARBA" id="ARBA00023136"/>
    </source>
</evidence>
<feature type="transmembrane region" description="Helical" evidence="6">
    <location>
        <begin position="29"/>
        <end position="49"/>
    </location>
</feature>
<keyword evidence="4 6" id="KW-1133">Transmembrane helix</keyword>
<evidence type="ECO:0000259" key="7">
    <source>
        <dbReference type="PROSITE" id="PS50850"/>
    </source>
</evidence>
<dbReference type="GO" id="GO:0022857">
    <property type="term" value="F:transmembrane transporter activity"/>
    <property type="evidence" value="ECO:0007669"/>
    <property type="project" value="InterPro"/>
</dbReference>
<organism evidence="8 9">
    <name type="scientific">Xenorhabdus kozodoii</name>
    <dbReference type="NCBI Taxonomy" id="351676"/>
    <lineage>
        <taxon>Bacteria</taxon>
        <taxon>Pseudomonadati</taxon>
        <taxon>Pseudomonadota</taxon>
        <taxon>Gammaproteobacteria</taxon>
        <taxon>Enterobacterales</taxon>
        <taxon>Morganellaceae</taxon>
        <taxon>Xenorhabdus</taxon>
    </lineage>
</organism>
<evidence type="ECO:0000256" key="2">
    <source>
        <dbReference type="ARBA" id="ARBA00022475"/>
    </source>
</evidence>
<evidence type="ECO:0000313" key="9">
    <source>
        <dbReference type="Proteomes" id="UP000221101"/>
    </source>
</evidence>
<feature type="transmembrane region" description="Helical" evidence="6">
    <location>
        <begin position="6"/>
        <end position="24"/>
    </location>
</feature>
<dbReference type="Gene3D" id="1.20.1250.20">
    <property type="entry name" value="MFS general substrate transporter like domains"/>
    <property type="match status" value="1"/>
</dbReference>
<keyword evidence="3 6" id="KW-0812">Transmembrane</keyword>
<dbReference type="RefSeq" id="WP_244183492.1">
    <property type="nucleotide sequence ID" value="NZ_CAWNOR010000059.1"/>
</dbReference>
<feature type="transmembrane region" description="Helical" evidence="6">
    <location>
        <begin position="55"/>
        <end position="74"/>
    </location>
</feature>
<evidence type="ECO:0000313" key="8">
    <source>
        <dbReference type="EMBL" id="PHM70440.1"/>
    </source>
</evidence>
<dbReference type="InterPro" id="IPR036259">
    <property type="entry name" value="MFS_trans_sf"/>
</dbReference>
<dbReference type="Pfam" id="PF07690">
    <property type="entry name" value="MFS_1"/>
    <property type="match status" value="1"/>
</dbReference>
<keyword evidence="5 6" id="KW-0472">Membrane</keyword>
<dbReference type="PROSITE" id="PS50850">
    <property type="entry name" value="MFS"/>
    <property type="match status" value="1"/>
</dbReference>
<evidence type="ECO:0000256" key="4">
    <source>
        <dbReference type="ARBA" id="ARBA00022989"/>
    </source>
</evidence>
<feature type="transmembrane region" description="Helical" evidence="6">
    <location>
        <begin position="95"/>
        <end position="115"/>
    </location>
</feature>
<dbReference type="GO" id="GO:0005886">
    <property type="term" value="C:plasma membrane"/>
    <property type="evidence" value="ECO:0007669"/>
    <property type="project" value="UniProtKB-SubCell"/>
</dbReference>
<protein>
    <submittedName>
        <fullName evidence="8">Multidrug resistance protein</fullName>
    </submittedName>
</protein>
<dbReference type="PANTHER" id="PTHR43124:SF8">
    <property type="entry name" value="INNER MEMBRANE TRANSPORT PROTEIN YDHP"/>
    <property type="match status" value="1"/>
</dbReference>
<evidence type="ECO:0000256" key="1">
    <source>
        <dbReference type="ARBA" id="ARBA00004651"/>
    </source>
</evidence>
<sequence>MITCLLVVYGAATIVGNAVVGKLADRHTILTLATGLISLTLFLLLFGLFADKKLLAALSLIGIGLVGVTMNPAMVTRVMRTANGRPLVNTIHSSVITLGVVIGSFLGGFCIHLGWGLRAPLWIGGLMALMGLITLLPDIYNLHKENNINKQ</sequence>
<dbReference type="InterPro" id="IPR050189">
    <property type="entry name" value="MFS_Efflux_Transporters"/>
</dbReference>
<dbReference type="SUPFAM" id="SSF103473">
    <property type="entry name" value="MFS general substrate transporter"/>
    <property type="match status" value="1"/>
</dbReference>
<dbReference type="InterPro" id="IPR020846">
    <property type="entry name" value="MFS_dom"/>
</dbReference>
<proteinExistence type="predicted"/>
<dbReference type="InterPro" id="IPR011701">
    <property type="entry name" value="MFS"/>
</dbReference>
<dbReference type="AlphaFoldDB" id="A0A2D0L441"/>
<name>A0A2D0L441_9GAMM</name>
<dbReference type="PANTHER" id="PTHR43124">
    <property type="entry name" value="PURINE EFFLUX PUMP PBUE"/>
    <property type="match status" value="1"/>
</dbReference>